<dbReference type="RefSeq" id="WP_368846659.1">
    <property type="nucleotide sequence ID" value="NZ_CP194411.1"/>
</dbReference>
<dbReference type="Proteomes" id="UP001559623">
    <property type="component" value="Unassembled WGS sequence"/>
</dbReference>
<accession>A0ABV3X430</accession>
<dbReference type="Pfam" id="PF05973">
    <property type="entry name" value="Gp49"/>
    <property type="match status" value="1"/>
</dbReference>
<evidence type="ECO:0000313" key="1">
    <source>
        <dbReference type="EMBL" id="MEX5284945.1"/>
    </source>
</evidence>
<reference evidence="1 2" key="1">
    <citation type="submission" date="2023-04" db="EMBL/GenBank/DDBJ databases">
        <title>Genome Sequence of Selenomonas sputigena ATCC 33150.</title>
        <authorList>
            <person name="Miller D.P."/>
            <person name="Anvari S."/>
            <person name="Polson S.W."/>
            <person name="Macdonald M."/>
            <person name="Mcdowell J.V."/>
        </authorList>
    </citation>
    <scope>NUCLEOTIDE SEQUENCE [LARGE SCALE GENOMIC DNA]</scope>
    <source>
        <strain evidence="1 2">ATCC 33150</strain>
    </source>
</reference>
<proteinExistence type="predicted"/>
<gene>
    <name evidence="1" type="ORF">QCO44_04700</name>
</gene>
<comment type="caution">
    <text evidence="1">The sequence shown here is derived from an EMBL/GenBank/DDBJ whole genome shotgun (WGS) entry which is preliminary data.</text>
</comment>
<dbReference type="InterPro" id="IPR009241">
    <property type="entry name" value="HigB-like"/>
</dbReference>
<organism evidence="1 2">
    <name type="scientific">Selenomonas sputigena</name>
    <dbReference type="NCBI Taxonomy" id="69823"/>
    <lineage>
        <taxon>Bacteria</taxon>
        <taxon>Bacillati</taxon>
        <taxon>Bacillota</taxon>
        <taxon>Negativicutes</taxon>
        <taxon>Selenomonadales</taxon>
        <taxon>Selenomonadaceae</taxon>
        <taxon>Selenomonas</taxon>
    </lineage>
</organism>
<dbReference type="EMBL" id="JARVLH010000002">
    <property type="protein sequence ID" value="MEX5284945.1"/>
    <property type="molecule type" value="Genomic_DNA"/>
</dbReference>
<protein>
    <submittedName>
        <fullName evidence="1">Type II toxin-antitoxin system RelE/ParE family toxin</fullName>
    </submittedName>
</protein>
<name>A0ABV3X430_9FIRM</name>
<keyword evidence="2" id="KW-1185">Reference proteome</keyword>
<evidence type="ECO:0000313" key="2">
    <source>
        <dbReference type="Proteomes" id="UP001559623"/>
    </source>
</evidence>
<sequence length="115" mass="13467">MDIEFYKTETGNIPVQEFLDSLDIPMRQKMLRSIKALQDMGISLRMPYSEALGDGMFELRAQAGSNISRVFYFFFFGNKAVLTHGFIKKTQKIPPRELERAKEMRRKYLTLHKGR</sequence>